<dbReference type="GO" id="GO:0002098">
    <property type="term" value="P:tRNA wobble uridine modification"/>
    <property type="evidence" value="ECO:0007669"/>
    <property type="project" value="TreeGrafter"/>
</dbReference>
<sequence length="368" mass="41395">MRDFNGSADEFAFGGTTGGFTRAYWAVFRLDNDYIWEGFLYKDQTKLQRMSNERRVQGFCKCIFKFISLIFKTPVIMLSINLPLTVFVTAETRVPNAWSQNVNRRLGYEEAAAQGLISRINVATHAEGKSSNVLERESSYIRTLIDDLVTKIFESLRTLFLWSNQWNKGYEEAASQVTLKVLKRGCTFIPRTSLDESRNATGELRLLAIHNMDNRIVIAKCGDIILLIGLLRSSDEKVLLLLWYLLQNTYPSVANAIHKVGCLFDIDTSHKVNSTLNKGKEVLNISNEDKEIRACTGEMSGGEGDKEFGKDQSRISKEGVNVSIVEDTENNDSLNNDIAGSVETIENCNEVNKTVSTENVVNVEMVNE</sequence>
<dbReference type="STRING" id="35608.A0A2U1LFH1"/>
<accession>A0A2U1LFH1</accession>
<proteinExistence type="predicted"/>
<dbReference type="InterPro" id="IPR036188">
    <property type="entry name" value="FAD/NAD-bd_sf"/>
</dbReference>
<dbReference type="GO" id="GO:0050660">
    <property type="term" value="F:flavin adenine dinucleotide binding"/>
    <property type="evidence" value="ECO:0007669"/>
    <property type="project" value="InterPro"/>
</dbReference>
<protein>
    <submittedName>
        <fullName evidence="1">Uncharacterized protein</fullName>
    </submittedName>
</protein>
<organism evidence="1 2">
    <name type="scientific">Artemisia annua</name>
    <name type="common">Sweet wormwood</name>
    <dbReference type="NCBI Taxonomy" id="35608"/>
    <lineage>
        <taxon>Eukaryota</taxon>
        <taxon>Viridiplantae</taxon>
        <taxon>Streptophyta</taxon>
        <taxon>Embryophyta</taxon>
        <taxon>Tracheophyta</taxon>
        <taxon>Spermatophyta</taxon>
        <taxon>Magnoliopsida</taxon>
        <taxon>eudicotyledons</taxon>
        <taxon>Gunneridae</taxon>
        <taxon>Pentapetalae</taxon>
        <taxon>asterids</taxon>
        <taxon>campanulids</taxon>
        <taxon>Asterales</taxon>
        <taxon>Asteraceae</taxon>
        <taxon>Asteroideae</taxon>
        <taxon>Anthemideae</taxon>
        <taxon>Artemisiinae</taxon>
        <taxon>Artemisia</taxon>
    </lineage>
</organism>
<comment type="caution">
    <text evidence="1">The sequence shown here is derived from an EMBL/GenBank/DDBJ whole genome shotgun (WGS) entry which is preliminary data.</text>
</comment>
<dbReference type="GO" id="GO:0030488">
    <property type="term" value="P:tRNA methylation"/>
    <property type="evidence" value="ECO:0007669"/>
    <property type="project" value="TreeGrafter"/>
</dbReference>
<name>A0A2U1LFH1_ARTAN</name>
<evidence type="ECO:0000313" key="2">
    <source>
        <dbReference type="Proteomes" id="UP000245207"/>
    </source>
</evidence>
<dbReference type="AlphaFoldDB" id="A0A2U1LFH1"/>
<dbReference type="PANTHER" id="PTHR11806:SF0">
    <property type="entry name" value="PROTEIN MTO1 HOMOLOG, MITOCHONDRIAL"/>
    <property type="match status" value="1"/>
</dbReference>
<evidence type="ECO:0000313" key="1">
    <source>
        <dbReference type="EMBL" id="PWA47751.1"/>
    </source>
</evidence>
<reference evidence="1 2" key="1">
    <citation type="journal article" date="2018" name="Mol. Plant">
        <title>The genome of Artemisia annua provides insight into the evolution of Asteraceae family and artemisinin biosynthesis.</title>
        <authorList>
            <person name="Shen Q."/>
            <person name="Zhang L."/>
            <person name="Liao Z."/>
            <person name="Wang S."/>
            <person name="Yan T."/>
            <person name="Shi P."/>
            <person name="Liu M."/>
            <person name="Fu X."/>
            <person name="Pan Q."/>
            <person name="Wang Y."/>
            <person name="Lv Z."/>
            <person name="Lu X."/>
            <person name="Zhang F."/>
            <person name="Jiang W."/>
            <person name="Ma Y."/>
            <person name="Chen M."/>
            <person name="Hao X."/>
            <person name="Li L."/>
            <person name="Tang Y."/>
            <person name="Lv G."/>
            <person name="Zhou Y."/>
            <person name="Sun X."/>
            <person name="Brodelius P.E."/>
            <person name="Rose J.K.C."/>
            <person name="Tang K."/>
        </authorList>
    </citation>
    <scope>NUCLEOTIDE SEQUENCE [LARGE SCALE GENOMIC DNA]</scope>
    <source>
        <strain evidence="2">cv. Huhao1</strain>
        <tissue evidence="1">Leaf</tissue>
    </source>
</reference>
<dbReference type="InterPro" id="IPR002218">
    <property type="entry name" value="MnmG-rel"/>
</dbReference>
<dbReference type="Proteomes" id="UP000245207">
    <property type="component" value="Unassembled WGS sequence"/>
</dbReference>
<gene>
    <name evidence="1" type="ORF">CTI12_AA496440</name>
</gene>
<dbReference type="EMBL" id="PKPP01009664">
    <property type="protein sequence ID" value="PWA47751.1"/>
    <property type="molecule type" value="Genomic_DNA"/>
</dbReference>
<keyword evidence="2" id="KW-1185">Reference proteome</keyword>
<dbReference type="Gene3D" id="3.50.50.60">
    <property type="entry name" value="FAD/NAD(P)-binding domain"/>
    <property type="match status" value="1"/>
</dbReference>
<dbReference type="PANTHER" id="PTHR11806">
    <property type="entry name" value="GLUCOSE INHIBITED DIVISION PROTEIN A"/>
    <property type="match status" value="1"/>
</dbReference>
<dbReference type="OrthoDB" id="3329at2759"/>